<keyword evidence="3" id="KW-1185">Reference proteome</keyword>
<accession>A0A239M1X3</accession>
<feature type="chain" id="PRO_5012512054" description="DUF4252 domain-containing protein" evidence="1">
    <location>
        <begin position="20"/>
        <end position="161"/>
    </location>
</feature>
<protein>
    <recommendedName>
        <fullName evidence="4">DUF4252 domain-containing protein</fullName>
    </recommendedName>
</protein>
<sequence length="161" mass="18544">MKKLSLLISTFTLSMSLFAQEAIIKEFAEPRRTTRWMNPLCFYPSTLRMINLAQEPKFNELVNDIDKVLIYTLDSATLASKSYGQFMADYEKLGYEEYISLYGQQKIKVIGKGEEYVGIIATEDNAMCFYLRGSIPFAKIPELIQSFQSDDLLPMITEQFK</sequence>
<dbReference type="EMBL" id="FZPD01000006">
    <property type="protein sequence ID" value="SNT36312.1"/>
    <property type="molecule type" value="Genomic_DNA"/>
</dbReference>
<evidence type="ECO:0000313" key="3">
    <source>
        <dbReference type="Proteomes" id="UP000198393"/>
    </source>
</evidence>
<proteinExistence type="predicted"/>
<feature type="signal peptide" evidence="1">
    <location>
        <begin position="1"/>
        <end position="19"/>
    </location>
</feature>
<dbReference type="Proteomes" id="UP000198393">
    <property type="component" value="Unassembled WGS sequence"/>
</dbReference>
<organism evidence="2 3">
    <name type="scientific">Ekhidna lutea</name>
    <dbReference type="NCBI Taxonomy" id="447679"/>
    <lineage>
        <taxon>Bacteria</taxon>
        <taxon>Pseudomonadati</taxon>
        <taxon>Bacteroidota</taxon>
        <taxon>Cytophagia</taxon>
        <taxon>Cytophagales</taxon>
        <taxon>Reichenbachiellaceae</taxon>
        <taxon>Ekhidna</taxon>
    </lineage>
</organism>
<dbReference type="OrthoDB" id="982858at2"/>
<name>A0A239M1X3_EKHLU</name>
<gene>
    <name evidence="2" type="ORF">SAMN05421640_3558</name>
</gene>
<reference evidence="2 3" key="1">
    <citation type="submission" date="2017-06" db="EMBL/GenBank/DDBJ databases">
        <authorList>
            <person name="Kim H.J."/>
            <person name="Triplett B.A."/>
        </authorList>
    </citation>
    <scope>NUCLEOTIDE SEQUENCE [LARGE SCALE GENOMIC DNA]</scope>
    <source>
        <strain evidence="2 3">DSM 19307</strain>
    </source>
</reference>
<dbReference type="RefSeq" id="WP_089358226.1">
    <property type="nucleotide sequence ID" value="NZ_FZPD01000006.1"/>
</dbReference>
<keyword evidence="1" id="KW-0732">Signal</keyword>
<evidence type="ECO:0008006" key="4">
    <source>
        <dbReference type="Google" id="ProtNLM"/>
    </source>
</evidence>
<evidence type="ECO:0000313" key="2">
    <source>
        <dbReference type="EMBL" id="SNT36312.1"/>
    </source>
</evidence>
<evidence type="ECO:0000256" key="1">
    <source>
        <dbReference type="SAM" id="SignalP"/>
    </source>
</evidence>
<dbReference type="AlphaFoldDB" id="A0A239M1X3"/>